<keyword evidence="5" id="KW-0547">Nucleotide-binding</keyword>
<reference evidence="5 6" key="1">
    <citation type="submission" date="2019-07" db="EMBL/GenBank/DDBJ databases">
        <title>Whole genome shotgun sequence of Brevifollis gellanilyticus NBRC 108608.</title>
        <authorList>
            <person name="Hosoyama A."/>
            <person name="Uohara A."/>
            <person name="Ohji S."/>
            <person name="Ichikawa N."/>
        </authorList>
    </citation>
    <scope>NUCLEOTIDE SEQUENCE [LARGE SCALE GENOMIC DNA]</scope>
    <source>
        <strain evidence="5 6">NBRC 108608</strain>
    </source>
</reference>
<dbReference type="SMART" id="SM00710">
    <property type="entry name" value="PbH1"/>
    <property type="match status" value="9"/>
</dbReference>
<dbReference type="Proteomes" id="UP000321577">
    <property type="component" value="Unassembled WGS sequence"/>
</dbReference>
<sequence>MDKPTMFCRPTALLFLLLASISQAQTSVLTEGAKGDGTTDDTAAIEKAILAHGSVQFPRGTYRLTRTITIPLGETGFAALSGDGTARIVMAGAGPAFLFKGSHEGSAAPSSFKPLAWEKERTPMVSGIEIVGEHAEADAIEATGTMQITIARVVVRECRHAVHLTTRNRNVLIADCHFYHNKGIGVFLDNQNLHQINIVGSHISYNGGGGVVSRGGNVRNLHIGTCDIEGNHSTEGPPSANVELNSTGGSIGEVAITGCTMQHTSKAPGSANIRILGAGTDPSLERKLGRTHTREGNVTISANIFSDVRTNIEVRDSRGVVINGNTFWEGFEQDILAENCDHLVISNNNFDRNPRYAVNGFENAENNGLKLTRCSDTSLTGNVISGVWRQRAAVDVVEGSRLIISNNHILDSDGVGLRLEKVKNSLVSGNLIRDDREDEKKSKEASLMEIEGEGNQISGNLVDRK</sequence>
<feature type="domain" description="Right handed beta helix" evidence="4">
    <location>
        <begin position="361"/>
        <end position="462"/>
    </location>
</feature>
<evidence type="ECO:0000256" key="1">
    <source>
        <dbReference type="SAM" id="MobiDB-lite"/>
    </source>
</evidence>
<dbReference type="OrthoDB" id="176722at2"/>
<evidence type="ECO:0000313" key="6">
    <source>
        <dbReference type="Proteomes" id="UP000321577"/>
    </source>
</evidence>
<dbReference type="Pfam" id="PF13229">
    <property type="entry name" value="Beta_helix"/>
    <property type="match status" value="2"/>
</dbReference>
<gene>
    <name evidence="5" type="ORF">BGE01nite_16020</name>
</gene>
<dbReference type="InterPro" id="IPR006626">
    <property type="entry name" value="PbH1"/>
</dbReference>
<accession>A0A512M7J1</accession>
<protein>
    <submittedName>
        <fullName evidence="5">ATP-binding protein</fullName>
    </submittedName>
</protein>
<evidence type="ECO:0000259" key="3">
    <source>
        <dbReference type="Pfam" id="PF12708"/>
    </source>
</evidence>
<dbReference type="Gene3D" id="2.160.20.10">
    <property type="entry name" value="Single-stranded right-handed beta-helix, Pectin lyase-like"/>
    <property type="match status" value="2"/>
</dbReference>
<dbReference type="InterPro" id="IPR012334">
    <property type="entry name" value="Pectin_lyas_fold"/>
</dbReference>
<keyword evidence="6" id="KW-1185">Reference proteome</keyword>
<dbReference type="GO" id="GO:0005524">
    <property type="term" value="F:ATP binding"/>
    <property type="evidence" value="ECO:0007669"/>
    <property type="project" value="UniProtKB-KW"/>
</dbReference>
<evidence type="ECO:0000256" key="2">
    <source>
        <dbReference type="SAM" id="SignalP"/>
    </source>
</evidence>
<name>A0A512M7J1_9BACT</name>
<feature type="domain" description="Rhamnogalacturonase A/B/Epimerase-like pectate lyase" evidence="3">
    <location>
        <begin position="26"/>
        <end position="91"/>
    </location>
</feature>
<dbReference type="Pfam" id="PF12708">
    <property type="entry name" value="Pect-lyase_RHGA_epim"/>
    <property type="match status" value="1"/>
</dbReference>
<dbReference type="InterPro" id="IPR024535">
    <property type="entry name" value="RHGA/B-epi-like_pectate_lyase"/>
</dbReference>
<evidence type="ECO:0000313" key="5">
    <source>
        <dbReference type="EMBL" id="GEP42311.1"/>
    </source>
</evidence>
<proteinExistence type="predicted"/>
<dbReference type="SUPFAM" id="SSF51126">
    <property type="entry name" value="Pectin lyase-like"/>
    <property type="match status" value="1"/>
</dbReference>
<dbReference type="InterPro" id="IPR011050">
    <property type="entry name" value="Pectin_lyase_fold/virulence"/>
</dbReference>
<feature type="chain" id="PRO_5021967244" evidence="2">
    <location>
        <begin position="25"/>
        <end position="465"/>
    </location>
</feature>
<dbReference type="AlphaFoldDB" id="A0A512M7J1"/>
<feature type="signal peptide" evidence="2">
    <location>
        <begin position="1"/>
        <end position="24"/>
    </location>
</feature>
<organism evidence="5 6">
    <name type="scientific">Brevifollis gellanilyticus</name>
    <dbReference type="NCBI Taxonomy" id="748831"/>
    <lineage>
        <taxon>Bacteria</taxon>
        <taxon>Pseudomonadati</taxon>
        <taxon>Verrucomicrobiota</taxon>
        <taxon>Verrucomicrobiia</taxon>
        <taxon>Verrucomicrobiales</taxon>
        <taxon>Verrucomicrobiaceae</taxon>
    </lineage>
</organism>
<evidence type="ECO:0000259" key="4">
    <source>
        <dbReference type="Pfam" id="PF13229"/>
    </source>
</evidence>
<feature type="compositionally biased region" description="Basic and acidic residues" evidence="1">
    <location>
        <begin position="436"/>
        <end position="446"/>
    </location>
</feature>
<feature type="domain" description="Right handed beta helix" evidence="4">
    <location>
        <begin position="135"/>
        <end position="232"/>
    </location>
</feature>
<feature type="region of interest" description="Disordered" evidence="1">
    <location>
        <begin position="436"/>
        <end position="465"/>
    </location>
</feature>
<keyword evidence="5" id="KW-0067">ATP-binding</keyword>
<keyword evidence="2" id="KW-0732">Signal</keyword>
<dbReference type="EMBL" id="BKAG01000009">
    <property type="protein sequence ID" value="GEP42311.1"/>
    <property type="molecule type" value="Genomic_DNA"/>
</dbReference>
<dbReference type="InterPro" id="IPR039448">
    <property type="entry name" value="Beta_helix"/>
</dbReference>
<comment type="caution">
    <text evidence="5">The sequence shown here is derived from an EMBL/GenBank/DDBJ whole genome shotgun (WGS) entry which is preliminary data.</text>
</comment>